<dbReference type="OrthoDB" id="4485313at2"/>
<comment type="caution">
    <text evidence="1">The sequence shown here is derived from an EMBL/GenBank/DDBJ whole genome shotgun (WGS) entry which is preliminary data.</text>
</comment>
<organism evidence="1 2">
    <name type="scientific">Actinomadura harenae</name>
    <dbReference type="NCBI Taxonomy" id="2483351"/>
    <lineage>
        <taxon>Bacteria</taxon>
        <taxon>Bacillati</taxon>
        <taxon>Actinomycetota</taxon>
        <taxon>Actinomycetes</taxon>
        <taxon>Streptosporangiales</taxon>
        <taxon>Thermomonosporaceae</taxon>
        <taxon>Actinomadura</taxon>
    </lineage>
</organism>
<dbReference type="AlphaFoldDB" id="A0A3M2LI59"/>
<accession>A0A3M2LI59</accession>
<evidence type="ECO:0000313" key="1">
    <source>
        <dbReference type="EMBL" id="RMI37134.1"/>
    </source>
</evidence>
<evidence type="ECO:0000313" key="2">
    <source>
        <dbReference type="Proteomes" id="UP000282674"/>
    </source>
</evidence>
<reference evidence="1 2" key="1">
    <citation type="submission" date="2018-10" db="EMBL/GenBank/DDBJ databases">
        <title>Isolation from soil.</title>
        <authorList>
            <person name="Hu J."/>
        </authorList>
    </citation>
    <scope>NUCLEOTIDE SEQUENCE [LARGE SCALE GENOMIC DNA]</scope>
    <source>
        <strain evidence="1 2">NEAU-Ht49</strain>
    </source>
</reference>
<sequence length="149" mass="16254">MSALIASTEYVTSADDDRFGIGVDAEYDYGPVPSPSQHGWFGACEHEITIRVANPDQVEFLLRFETWDGEPTAPESLPEVDGTFLLNISSGVLGVNEGTGGFEPGVITVQPGRYYARISGYGRNSAAESRDATGERYLTQLWPTREARC</sequence>
<dbReference type="RefSeq" id="WP_122199066.1">
    <property type="nucleotide sequence ID" value="NZ_JBHSKC010000015.1"/>
</dbReference>
<dbReference type="EMBL" id="RFFG01000115">
    <property type="protein sequence ID" value="RMI37134.1"/>
    <property type="molecule type" value="Genomic_DNA"/>
</dbReference>
<protein>
    <submittedName>
        <fullName evidence="1">Uncharacterized protein</fullName>
    </submittedName>
</protein>
<keyword evidence="2" id="KW-1185">Reference proteome</keyword>
<gene>
    <name evidence="1" type="ORF">EBO15_36655</name>
</gene>
<name>A0A3M2LI59_9ACTN</name>
<dbReference type="Proteomes" id="UP000282674">
    <property type="component" value="Unassembled WGS sequence"/>
</dbReference>
<proteinExistence type="predicted"/>